<dbReference type="Pfam" id="PF16233">
    <property type="entry name" value="DUF4893"/>
    <property type="match status" value="1"/>
</dbReference>
<protein>
    <submittedName>
        <fullName evidence="1">DUF4893 domain-containing protein</fullName>
    </submittedName>
</protein>
<reference evidence="2" key="1">
    <citation type="journal article" date="2019" name="Int. J. Syst. Evol. Microbiol.">
        <title>The Global Catalogue of Microorganisms (GCM) 10K type strain sequencing project: providing services to taxonomists for standard genome sequencing and annotation.</title>
        <authorList>
            <consortium name="The Broad Institute Genomics Platform"/>
            <consortium name="The Broad Institute Genome Sequencing Center for Infectious Disease"/>
            <person name="Wu L."/>
            <person name="Ma J."/>
        </authorList>
    </citation>
    <scope>NUCLEOTIDE SEQUENCE [LARGE SCALE GENOMIC DNA]</scope>
    <source>
        <strain evidence="2">CGMCC 1.16275</strain>
    </source>
</reference>
<organism evidence="1 2">
    <name type="scientific">Sphingomonas tabacisoli</name>
    <dbReference type="NCBI Taxonomy" id="2249466"/>
    <lineage>
        <taxon>Bacteria</taxon>
        <taxon>Pseudomonadati</taxon>
        <taxon>Pseudomonadota</taxon>
        <taxon>Alphaproteobacteria</taxon>
        <taxon>Sphingomonadales</taxon>
        <taxon>Sphingomonadaceae</taxon>
        <taxon>Sphingomonas</taxon>
    </lineage>
</organism>
<dbReference type="EMBL" id="JBHUDY010000002">
    <property type="protein sequence ID" value="MFD1612907.1"/>
    <property type="molecule type" value="Genomic_DNA"/>
</dbReference>
<gene>
    <name evidence="1" type="ORF">ACFSCW_13965</name>
</gene>
<dbReference type="Proteomes" id="UP001597115">
    <property type="component" value="Unassembled WGS sequence"/>
</dbReference>
<accession>A0ABW4I6M3</accession>
<name>A0ABW4I6M3_9SPHN</name>
<dbReference type="RefSeq" id="WP_380890466.1">
    <property type="nucleotide sequence ID" value="NZ_JBHUDY010000002.1"/>
</dbReference>
<sequence length="208" mass="22381">MKRVVAAGALALVGCAHREQVVAATPAAPDWRAVATQADRDRLSQWRTAFVTGLDQARASGHASEIAREGRLLEPDAGRLDPRPAAGDYRCRVVKLGSKNPGGLAYVAYPSFACRIDDEGGIASFRKMSGSQRPVGVILGGGEKLVFLGTLVLGDESRPIDYGRDAERDIIGAVENLGDGRWRMILPYPHFESVMDVVELVPITRAQS</sequence>
<evidence type="ECO:0000313" key="1">
    <source>
        <dbReference type="EMBL" id="MFD1612907.1"/>
    </source>
</evidence>
<evidence type="ECO:0000313" key="2">
    <source>
        <dbReference type="Proteomes" id="UP001597115"/>
    </source>
</evidence>
<comment type="caution">
    <text evidence="1">The sequence shown here is derived from an EMBL/GenBank/DDBJ whole genome shotgun (WGS) entry which is preliminary data.</text>
</comment>
<dbReference type="InterPro" id="IPR032609">
    <property type="entry name" value="DUF4893"/>
</dbReference>
<proteinExistence type="predicted"/>
<keyword evidence="2" id="KW-1185">Reference proteome</keyword>
<dbReference type="PROSITE" id="PS51257">
    <property type="entry name" value="PROKAR_LIPOPROTEIN"/>
    <property type="match status" value="1"/>
</dbReference>